<sequence>MSELARIRSVGVYTPAFRIESESFADAWGQFDPPGIESKAVPDADEDALTMAAAAGRRALTAAGIDREAIDWLGFATTTPPLAEGALTSRLASMLGVPERARTQTFTGSTRAGTQALLAGSSFETALVIAADCPQGAPDETREHAAGAGAAAFVLDPDGAAILTDHGEYATPSPGTRFRRRGSEHVEEIDIGSYERRAFTETISAAAASVPTAGVTAAAVQAPDGKRPYRATAALDVASDAIRACATVHALGDTGAASVPLSLARALASGDHETVLAASFGSGAGADVLRVEVSDGDGVMSDCAVTGERTLTYPAYLRRRGAITTSGTDTGAAYVSVPSWERSLPQRHRLVAGQCPDCNDLTFPPEGACSGCGELVAYEPIELWTTGTVETVTSIGRGGAPPEFAEQQARAGAFGVAIVRFEHGGNTVSLPGQLTAEAAVGETVVPVIRHIYTQEGVPRYGVKFTPHTAHR</sequence>
<feature type="domain" description="ChsH2 rubredoxin-like zinc ribbon" evidence="2">
    <location>
        <begin position="344"/>
        <end position="373"/>
    </location>
</feature>
<comment type="caution">
    <text evidence="3">The sequence shown here is derived from an EMBL/GenBank/DDBJ whole genome shotgun (WGS) entry which is preliminary data.</text>
</comment>
<dbReference type="RefSeq" id="WP_124953316.1">
    <property type="nucleotide sequence ID" value="NZ_RRCH01000003.1"/>
</dbReference>
<dbReference type="OrthoDB" id="9573at2157"/>
<gene>
    <name evidence="3" type="ORF">EIK79_01205</name>
</gene>
<dbReference type="PANTHER" id="PTHR34069:SF2">
    <property type="entry name" value="BETA-KETOACYL-[ACYL-CARRIER-PROTEIN] SYNTHASE III"/>
    <property type="match status" value="1"/>
</dbReference>
<evidence type="ECO:0000313" key="3">
    <source>
        <dbReference type="EMBL" id="RRJ33453.1"/>
    </source>
</evidence>
<dbReference type="InterPro" id="IPR022002">
    <property type="entry name" value="ChsH2_Znr"/>
</dbReference>
<dbReference type="InterPro" id="IPR012340">
    <property type="entry name" value="NA-bd_OB-fold"/>
</dbReference>
<organism evidence="3 4">
    <name type="scientific">Halocatena pleomorpha</name>
    <dbReference type="NCBI Taxonomy" id="1785090"/>
    <lineage>
        <taxon>Archaea</taxon>
        <taxon>Methanobacteriati</taxon>
        <taxon>Methanobacteriota</taxon>
        <taxon>Stenosarchaea group</taxon>
        <taxon>Halobacteria</taxon>
        <taxon>Halobacteriales</taxon>
        <taxon>Natronomonadaceae</taxon>
        <taxon>Halocatena</taxon>
    </lineage>
</organism>
<dbReference type="Pfam" id="PF12172">
    <property type="entry name" value="zf-ChsH2"/>
    <property type="match status" value="1"/>
</dbReference>
<dbReference type="Gene3D" id="3.40.47.10">
    <property type="match status" value="1"/>
</dbReference>
<dbReference type="GO" id="GO:0016746">
    <property type="term" value="F:acyltransferase activity"/>
    <property type="evidence" value="ECO:0007669"/>
    <property type="project" value="UniProtKB-KW"/>
</dbReference>
<dbReference type="EMBL" id="RRCH01000003">
    <property type="protein sequence ID" value="RRJ33453.1"/>
    <property type="molecule type" value="Genomic_DNA"/>
</dbReference>
<dbReference type="SUPFAM" id="SSF50249">
    <property type="entry name" value="Nucleic acid-binding proteins"/>
    <property type="match status" value="1"/>
</dbReference>
<dbReference type="GO" id="GO:0008299">
    <property type="term" value="P:isoprenoid biosynthetic process"/>
    <property type="evidence" value="ECO:0007669"/>
    <property type="project" value="UniProtKB-KW"/>
</dbReference>
<accession>A0A3P3RM16</accession>
<evidence type="ECO:0000256" key="1">
    <source>
        <dbReference type="ARBA" id="ARBA00023229"/>
    </source>
</evidence>
<dbReference type="Proteomes" id="UP000282322">
    <property type="component" value="Unassembled WGS sequence"/>
</dbReference>
<proteinExistence type="predicted"/>
<dbReference type="SUPFAM" id="SSF53901">
    <property type="entry name" value="Thiolase-like"/>
    <property type="match status" value="2"/>
</dbReference>
<keyword evidence="1" id="KW-0414">Isoprene biosynthesis</keyword>
<dbReference type="PANTHER" id="PTHR34069">
    <property type="entry name" value="3-OXOACYL-[ACYL-CARRIER-PROTEIN] SYNTHASE 3"/>
    <property type="match status" value="1"/>
</dbReference>
<name>A0A3P3RM16_9EURY</name>
<evidence type="ECO:0000259" key="2">
    <source>
        <dbReference type="Pfam" id="PF12172"/>
    </source>
</evidence>
<dbReference type="GO" id="GO:0044550">
    <property type="term" value="P:secondary metabolite biosynthetic process"/>
    <property type="evidence" value="ECO:0007669"/>
    <property type="project" value="TreeGrafter"/>
</dbReference>
<reference evidence="3 4" key="1">
    <citation type="submission" date="2018-11" db="EMBL/GenBank/DDBJ databases">
        <title>Taxonoimc description of Halomarina strain SPP-AMP-1.</title>
        <authorList>
            <person name="Pal Y."/>
            <person name="Srinivasana K."/>
            <person name="Verma A."/>
            <person name="Kumar P."/>
        </authorList>
    </citation>
    <scope>NUCLEOTIDE SEQUENCE [LARGE SCALE GENOMIC DNA]</scope>
    <source>
        <strain evidence="3 4">SPP-AMP-1</strain>
    </source>
</reference>
<dbReference type="InterPro" id="IPR016039">
    <property type="entry name" value="Thiolase-like"/>
</dbReference>
<dbReference type="AlphaFoldDB" id="A0A3P3RM16"/>
<keyword evidence="4" id="KW-1185">Reference proteome</keyword>
<protein>
    <submittedName>
        <fullName evidence="3">ACP synthase</fullName>
    </submittedName>
</protein>
<evidence type="ECO:0000313" key="4">
    <source>
        <dbReference type="Proteomes" id="UP000282322"/>
    </source>
</evidence>